<organism evidence="2 3">
    <name type="scientific">Methylovirgula ligni</name>
    <dbReference type="NCBI Taxonomy" id="569860"/>
    <lineage>
        <taxon>Bacteria</taxon>
        <taxon>Pseudomonadati</taxon>
        <taxon>Pseudomonadota</taxon>
        <taxon>Alphaproteobacteria</taxon>
        <taxon>Hyphomicrobiales</taxon>
        <taxon>Beijerinckiaceae</taxon>
        <taxon>Methylovirgula</taxon>
    </lineage>
</organism>
<keyword evidence="3" id="KW-1185">Reference proteome</keyword>
<name>A0A3D9YL39_9HYPH</name>
<feature type="region of interest" description="Disordered" evidence="1">
    <location>
        <begin position="333"/>
        <end position="352"/>
    </location>
</feature>
<feature type="region of interest" description="Disordered" evidence="1">
    <location>
        <begin position="121"/>
        <end position="163"/>
    </location>
</feature>
<feature type="compositionally biased region" description="Acidic residues" evidence="1">
    <location>
        <begin position="124"/>
        <end position="138"/>
    </location>
</feature>
<evidence type="ECO:0000313" key="3">
    <source>
        <dbReference type="Proteomes" id="UP000256900"/>
    </source>
</evidence>
<dbReference type="AlphaFoldDB" id="A0A3D9YL39"/>
<proteinExistence type="predicted"/>
<sequence length="352" mass="39073">MRPLSYQAQNLFGALYVGGVSRKAILQACANYADDEMRVFAKNATLARDTDQSEASARRRLHELEALGIINRIARYVDENGKVNANRRGRRINDEIRLQPDVTQADLDRRAKELNLRWPKDIDASGEETGDGDIDDEVSLGNLQGQNDEAGTFSPTNLQGLNDEAAPISPTNLQGQPSHCCKGTDESIIESNPPKSPLHDESEPAPEFEEFERTWPWTEGEPREPARRAFCKLAATDRSLAIRGIGNFLAFRQRKNRGRGSARAFLRDRAWEGFGTRTTSAEPSGQVWIVAGTLEGDAWSAHHRAATGRPLFFFPRRLPDGSKSVGLWKPTAFPPNARAGPSDAREYEGVEF</sequence>
<dbReference type="EMBL" id="QUMO01000006">
    <property type="protein sequence ID" value="REF83266.1"/>
    <property type="molecule type" value="Genomic_DNA"/>
</dbReference>
<comment type="caution">
    <text evidence="2">The sequence shown here is derived from an EMBL/GenBank/DDBJ whole genome shotgun (WGS) entry which is preliminary data.</text>
</comment>
<feature type="compositionally biased region" description="Polar residues" evidence="1">
    <location>
        <begin position="141"/>
        <end position="160"/>
    </location>
</feature>
<accession>A0A3D9YL39</accession>
<evidence type="ECO:0008006" key="4">
    <source>
        <dbReference type="Google" id="ProtNLM"/>
    </source>
</evidence>
<gene>
    <name evidence="2" type="ORF">DES32_3182</name>
</gene>
<evidence type="ECO:0000256" key="1">
    <source>
        <dbReference type="SAM" id="MobiDB-lite"/>
    </source>
</evidence>
<protein>
    <recommendedName>
        <fullName evidence="4">Helix-turn-helix protein</fullName>
    </recommendedName>
</protein>
<dbReference type="Proteomes" id="UP000256900">
    <property type="component" value="Unassembled WGS sequence"/>
</dbReference>
<evidence type="ECO:0000313" key="2">
    <source>
        <dbReference type="EMBL" id="REF83266.1"/>
    </source>
</evidence>
<feature type="compositionally biased region" description="Basic and acidic residues" evidence="1">
    <location>
        <begin position="343"/>
        <end position="352"/>
    </location>
</feature>
<reference evidence="2 3" key="1">
    <citation type="submission" date="2018-08" db="EMBL/GenBank/DDBJ databases">
        <title>Genomic Encyclopedia of Type Strains, Phase IV (KMG-IV): sequencing the most valuable type-strain genomes for metagenomic binning, comparative biology and taxonomic classification.</title>
        <authorList>
            <person name="Goeker M."/>
        </authorList>
    </citation>
    <scope>NUCLEOTIDE SEQUENCE [LARGE SCALE GENOMIC DNA]</scope>
    <source>
        <strain evidence="2 3">BW863</strain>
    </source>
</reference>